<sequence length="470" mass="54698">MGVTHQVLSYMNRNLLYLFLLVLVSCGAEKNSSSIFFAGEIVNPTSNYIVLLKGDVVIDSAELDEDNRFAFTLDSISEGLYHFNHDPELQYVYLEKGDSLLVRLNTTDFDESLVFSGSGEALNNFLLEVFLAHEEEARAVRSMYRLNPIDFERKIDSLKQLKFDVLEELKSESKFSEKELKIANASVNYNYNTYKEEYPFKHKKFTGENIFKDLPPNFYAYRKELTFNDKDLTYLRPYYNFMINHVGNLSFMSCSHACSIKNNVVRNQLHFNKHKLQIIDSLVEEKELKDNLFRYVAFDYLLKVHDSEEKNDEFISDFRKLSQNNRHMDEIDALYQGIKNIQPKKQIPNVEVTSTDGRVVTLQEIAAQNKKTVFYFWSATDRMHFESIKRRIAQLSAKKPKYSFVGINIKTDESNWKGILETSGLDQSKQYRSSDFEELTKSLIVYPLNKCIITDDKVIVDAFANVYTSF</sequence>
<organism evidence="1 2">
    <name type="scientific">Zobellia uliginosa</name>
    <dbReference type="NCBI Taxonomy" id="143224"/>
    <lineage>
        <taxon>Bacteria</taxon>
        <taxon>Pseudomonadati</taxon>
        <taxon>Bacteroidota</taxon>
        <taxon>Flavobacteriia</taxon>
        <taxon>Flavobacteriales</taxon>
        <taxon>Flavobacteriaceae</taxon>
        <taxon>Zobellia</taxon>
    </lineage>
</organism>
<evidence type="ECO:0008006" key="3">
    <source>
        <dbReference type="Google" id="ProtNLM"/>
    </source>
</evidence>
<proteinExistence type="predicted"/>
<comment type="caution">
    <text evidence="1">The sequence shown here is derived from an EMBL/GenBank/DDBJ whole genome shotgun (WGS) entry which is preliminary data.</text>
</comment>
<keyword evidence="2" id="KW-1185">Reference proteome</keyword>
<dbReference type="Gene3D" id="3.40.30.10">
    <property type="entry name" value="Glutaredoxin"/>
    <property type="match status" value="1"/>
</dbReference>
<dbReference type="Proteomes" id="UP000185728">
    <property type="component" value="Unassembled WGS sequence"/>
</dbReference>
<dbReference type="InterPro" id="IPR036249">
    <property type="entry name" value="Thioredoxin-like_sf"/>
</dbReference>
<name>A0ABY1KQV2_9FLAO</name>
<gene>
    <name evidence="1" type="ORF">SAMN05421766_103232</name>
</gene>
<dbReference type="SUPFAM" id="SSF52833">
    <property type="entry name" value="Thioredoxin-like"/>
    <property type="match status" value="1"/>
</dbReference>
<reference evidence="1 2" key="1">
    <citation type="submission" date="2017-01" db="EMBL/GenBank/DDBJ databases">
        <authorList>
            <person name="Varghese N."/>
            <person name="Submissions S."/>
        </authorList>
    </citation>
    <scope>NUCLEOTIDE SEQUENCE [LARGE SCALE GENOMIC DNA]</scope>
    <source>
        <strain evidence="1 2">DSM 2061</strain>
    </source>
</reference>
<evidence type="ECO:0000313" key="2">
    <source>
        <dbReference type="Proteomes" id="UP000185728"/>
    </source>
</evidence>
<evidence type="ECO:0000313" key="1">
    <source>
        <dbReference type="EMBL" id="SIS66478.1"/>
    </source>
</evidence>
<protein>
    <recommendedName>
        <fullName evidence="3">Transaldolase</fullName>
    </recommendedName>
</protein>
<dbReference type="EMBL" id="FTOB01000003">
    <property type="protein sequence ID" value="SIS66478.1"/>
    <property type="molecule type" value="Genomic_DNA"/>
</dbReference>
<accession>A0ABY1KQV2</accession>